<dbReference type="STRING" id="50340.PF66_02761"/>
<organism evidence="1 2">
    <name type="scientific">Pseudomonas asplenii</name>
    <dbReference type="NCBI Taxonomy" id="53407"/>
    <lineage>
        <taxon>Bacteria</taxon>
        <taxon>Pseudomonadati</taxon>
        <taxon>Pseudomonadota</taxon>
        <taxon>Gammaproteobacteria</taxon>
        <taxon>Pseudomonadales</taxon>
        <taxon>Pseudomonadaceae</taxon>
        <taxon>Pseudomonas</taxon>
    </lineage>
</organism>
<dbReference type="EMBL" id="JSYZ01000009">
    <property type="protein sequence ID" value="KPA90699.1"/>
    <property type="molecule type" value="Genomic_DNA"/>
</dbReference>
<accession>A0A0N1J5Z6</accession>
<gene>
    <name evidence="1" type="ORF">PF66_02761</name>
</gene>
<protein>
    <recommendedName>
        <fullName evidence="3">Imidazoleglycerol-phosphate synthase</fullName>
    </recommendedName>
</protein>
<dbReference type="Proteomes" id="UP000037931">
    <property type="component" value="Unassembled WGS sequence"/>
</dbReference>
<evidence type="ECO:0000313" key="2">
    <source>
        <dbReference type="Proteomes" id="UP000037931"/>
    </source>
</evidence>
<evidence type="ECO:0000313" key="1">
    <source>
        <dbReference type="EMBL" id="KPA90699.1"/>
    </source>
</evidence>
<dbReference type="RefSeq" id="WP_152973014.1">
    <property type="nucleotide sequence ID" value="NZ_JSYZ01000009.1"/>
</dbReference>
<sequence>MARLNELLSMMQGKLITRGWDAIFSCNRVRLNHLLEQQYITRYEQFCFLPYISGQTRTGEQNDEVIQVQSLRLGPPRLSFESATSRDSTATVTMAITSGEIHTWHREAGAALQLRSRFDVTQQQGFSVTMRVDLKVVVAEVDHQGRITMDLRGATRFSCDLLGAPEAEALGAFFEQRFNELDPGQTSFQLGRINLKGYRKLTPERFRLRTQAEPGARIKGAPNEGDGVVLALIEVRGGKGGGQELGEDFPILIPSDLDSGQPRYTASLVVSREVLSYAVGDDLEVPESLLFPEQNYFKVLSTHTPHDWLAVGQISPTTASVVVQPAFAAIKAGQQQRFQLLDWQGKPLTNGVTWSAVSLRSHSLEGHGRIDGSGLYTAVSPQRIGYHNLEVVVTASVGNYHASALLRVDFESLEVAPALQVQDVAQQAAIDLSVAANDGKTVTCSLLAPLHGSLQKTDQGAHWRFTANAEARGKSLSLQRVLCETGAPVQSVESLLVLNNAQSFLHVEPAFIPHLAGGANVQLRSDESVLPDVPRRWRILSGVGSIDQQGRYTAPAGGVSEATVLACEVVRHGVVLFRDIALLDRTQAEPEPTWKELSLFKIEIPAGEFDESQGRMLRNGYQQLRVRVTTKTQGVLVEGELKYFKLSLAERASMRLATNVGRNFLEIIPPDQEGIEDVPSGLEWQVRKTPSEYFAIADPRNPTQSKIADEPPVTSGEDDSLTEQYFYLLSVAAKNESTALSAGFQQDHVDTWHWSGESGGGGVGTKITVVAVDPGVFEYSFTREKRLWGIPTGSVEDQMNYELNSGDFWLLTCRGQKFITLEFPPHPGAMNEINRSMIRWESERPTEIMFSYTVYYFESPMLPDENTGKTGFDDALRTIPVMGNQPLRLSIEKPSPYEPGTFGVVLGRADNVKFIMPKDSPRPLLDQDLIVALRDENGNLHQRRIYFNASQNVGTRNMLDQSKYA</sequence>
<name>A0A0N1J5Z6_9PSED</name>
<dbReference type="OrthoDB" id="6751426at2"/>
<dbReference type="PATRIC" id="fig|50340.43.peg.6153"/>
<dbReference type="AlphaFoldDB" id="A0A0N1J5Z6"/>
<reference evidence="1 2" key="1">
    <citation type="journal article" date="2015" name="PLoS ONE">
        <title>Rice-Infecting Pseudomonas Genomes Are Highly Accessorized and Harbor Multiple Putative Virulence Mechanisms to Cause Sheath Brown Rot.</title>
        <authorList>
            <person name="Quibod I.L."/>
            <person name="Grande G."/>
            <person name="Oreiro E.G."/>
            <person name="Borja F.N."/>
            <person name="Dossa G.S."/>
            <person name="Mauleon R."/>
            <person name="Cruz C.V."/>
            <person name="Oliva R."/>
        </authorList>
    </citation>
    <scope>NUCLEOTIDE SEQUENCE [LARGE SCALE GENOMIC DNA]</scope>
    <source>
        <strain evidence="1 2">IRRI 6609</strain>
    </source>
</reference>
<keyword evidence="2" id="KW-1185">Reference proteome</keyword>
<evidence type="ECO:0008006" key="3">
    <source>
        <dbReference type="Google" id="ProtNLM"/>
    </source>
</evidence>
<comment type="caution">
    <text evidence="1">The sequence shown here is derived from an EMBL/GenBank/DDBJ whole genome shotgun (WGS) entry which is preliminary data.</text>
</comment>
<proteinExistence type="predicted"/>